<dbReference type="InterPro" id="IPR001123">
    <property type="entry name" value="LeuE-type"/>
</dbReference>
<organism evidence="7 8">
    <name type="scientific">Aquicoccus porphyridii</name>
    <dbReference type="NCBI Taxonomy" id="1852029"/>
    <lineage>
        <taxon>Bacteria</taxon>
        <taxon>Pseudomonadati</taxon>
        <taxon>Pseudomonadota</taxon>
        <taxon>Alphaproteobacteria</taxon>
        <taxon>Rhodobacterales</taxon>
        <taxon>Paracoccaceae</taxon>
        <taxon>Aquicoccus</taxon>
    </lineage>
</organism>
<dbReference type="PANTHER" id="PTHR30086:SF20">
    <property type="entry name" value="ARGININE EXPORTER PROTEIN ARGO-RELATED"/>
    <property type="match status" value="1"/>
</dbReference>
<comment type="subcellular location">
    <subcellularLocation>
        <location evidence="1">Cell membrane</location>
        <topology evidence="1">Multi-pass membrane protein</topology>
    </subcellularLocation>
</comment>
<evidence type="ECO:0000256" key="5">
    <source>
        <dbReference type="ARBA" id="ARBA00023136"/>
    </source>
</evidence>
<dbReference type="GO" id="GO:0015171">
    <property type="term" value="F:amino acid transmembrane transporter activity"/>
    <property type="evidence" value="ECO:0007669"/>
    <property type="project" value="TreeGrafter"/>
</dbReference>
<keyword evidence="3 6" id="KW-0812">Transmembrane</keyword>
<evidence type="ECO:0000313" key="8">
    <source>
        <dbReference type="Proteomes" id="UP000325291"/>
    </source>
</evidence>
<evidence type="ECO:0000256" key="3">
    <source>
        <dbReference type="ARBA" id="ARBA00022692"/>
    </source>
</evidence>
<evidence type="ECO:0000256" key="6">
    <source>
        <dbReference type="SAM" id="Phobius"/>
    </source>
</evidence>
<accession>A0A5A9YZK8</accession>
<evidence type="ECO:0000256" key="1">
    <source>
        <dbReference type="ARBA" id="ARBA00004651"/>
    </source>
</evidence>
<feature type="transmembrane region" description="Helical" evidence="6">
    <location>
        <begin position="189"/>
        <end position="213"/>
    </location>
</feature>
<name>A0A5A9YZK8_9RHOB</name>
<sequence length="217" mass="23166">MWRYWMELVFSLGTIVLVNVLAWITPGPNMFAVMAASLTHGRQHGLATGLGLACGALLWSVFAVLGVAILFDLLPRAVVALKLAGAAYLVWLGIKSIRSAKNQSGDIGMARASDLALTRSFRTGLIVSMTNPKAALFFGSVMAAFIPATATAWFLSLVVAICGLLAVVLHSITATLFSTRLAMRFFARFQKAISCTFGAIFVTMGGSIAYAALRRTQ</sequence>
<evidence type="ECO:0000256" key="2">
    <source>
        <dbReference type="ARBA" id="ARBA00022475"/>
    </source>
</evidence>
<dbReference type="AlphaFoldDB" id="A0A5A9YZK8"/>
<keyword evidence="2" id="KW-1003">Cell membrane</keyword>
<dbReference type="Pfam" id="PF01810">
    <property type="entry name" value="LysE"/>
    <property type="match status" value="1"/>
</dbReference>
<keyword evidence="5 6" id="KW-0472">Membrane</keyword>
<feature type="transmembrane region" description="Helical" evidence="6">
    <location>
        <begin position="6"/>
        <end position="25"/>
    </location>
</feature>
<keyword evidence="4 6" id="KW-1133">Transmembrane helix</keyword>
<proteinExistence type="predicted"/>
<dbReference type="PANTHER" id="PTHR30086">
    <property type="entry name" value="ARGININE EXPORTER PROTEIN ARGO"/>
    <property type="match status" value="1"/>
</dbReference>
<dbReference type="GO" id="GO:0005886">
    <property type="term" value="C:plasma membrane"/>
    <property type="evidence" value="ECO:0007669"/>
    <property type="project" value="UniProtKB-SubCell"/>
</dbReference>
<reference evidence="7 8" key="1">
    <citation type="submission" date="2019-07" db="EMBL/GenBank/DDBJ databases">
        <title>Aquicoccus porphyridii gen. nov., sp. nov., isolated from a small marine red alga, Porphyridium marinum.</title>
        <authorList>
            <person name="Liu L."/>
        </authorList>
    </citation>
    <scope>NUCLEOTIDE SEQUENCE [LARGE SCALE GENOMIC DNA]</scope>
    <source>
        <strain evidence="7 8">L1 8-17</strain>
    </source>
</reference>
<comment type="caution">
    <text evidence="7">The sequence shown here is derived from an EMBL/GenBank/DDBJ whole genome shotgun (WGS) entry which is preliminary data.</text>
</comment>
<dbReference type="Proteomes" id="UP000325291">
    <property type="component" value="Unassembled WGS sequence"/>
</dbReference>
<feature type="transmembrane region" description="Helical" evidence="6">
    <location>
        <begin position="125"/>
        <end position="146"/>
    </location>
</feature>
<feature type="transmembrane region" description="Helical" evidence="6">
    <location>
        <begin position="152"/>
        <end position="177"/>
    </location>
</feature>
<protein>
    <submittedName>
        <fullName evidence="7">LysE family translocator</fullName>
    </submittedName>
</protein>
<feature type="transmembrane region" description="Helical" evidence="6">
    <location>
        <begin position="77"/>
        <end position="94"/>
    </location>
</feature>
<keyword evidence="8" id="KW-1185">Reference proteome</keyword>
<dbReference type="EMBL" id="VINQ01000017">
    <property type="protein sequence ID" value="KAA0910304.1"/>
    <property type="molecule type" value="Genomic_DNA"/>
</dbReference>
<evidence type="ECO:0000256" key="4">
    <source>
        <dbReference type="ARBA" id="ARBA00022989"/>
    </source>
</evidence>
<feature type="transmembrane region" description="Helical" evidence="6">
    <location>
        <begin position="46"/>
        <end position="71"/>
    </location>
</feature>
<gene>
    <name evidence="7" type="ORF">FLO80_17655</name>
</gene>
<evidence type="ECO:0000313" key="7">
    <source>
        <dbReference type="EMBL" id="KAA0910304.1"/>
    </source>
</evidence>